<feature type="domain" description="ArsA HSP20-like" evidence="10">
    <location>
        <begin position="327"/>
        <end position="388"/>
    </location>
</feature>
<keyword evidence="2" id="KW-0547">Nucleotide-binding</keyword>
<dbReference type="RefSeq" id="WP_114569303.1">
    <property type="nucleotide sequence ID" value="NZ_CABMMS010000007.1"/>
</dbReference>
<evidence type="ECO:0000256" key="2">
    <source>
        <dbReference type="ARBA" id="ARBA00022741"/>
    </source>
</evidence>
<comment type="caution">
    <text evidence="11">The sequence shown here is derived from an EMBL/GenBank/DDBJ whole genome shotgun (WGS) entry which is preliminary data.</text>
</comment>
<sequence>MRIILYTGKGGVGKTCVAAATALHLAERGRRVLVVSTDVAHSLGDAFDLPVEGEPVGVAPNLDALEIDPVVAGRATWGRLQGYLRAVMTSHANGEEAGIEAEELFVFPGLEELLSLSVLLDIDEAGAYDVLVVDCAPTGETLSLLKYPEQFGDFIERALPLKRKALKVGGPVIEHVMKIPLPDDALFDELSSLVGRLERLRGLLTDTGRVSLRVVTTAERIVVKEAKRAFAWLGLYGYHVDAVVVNRLYPEAALEGYFDRWTELQRASLDEIERSFSGTAVLRLMLRHGELRGADGLREAARELFGDVDPGELLTPVGAAGAREGAGGCELVVPAPFFDKRDLDLVQDGDALVVSLANQRCRIPLPAHLRGRDVASARHEDGLLVVRFEES</sequence>
<dbReference type="Pfam" id="PF17886">
    <property type="entry name" value="ArsA_HSP20"/>
    <property type="match status" value="1"/>
</dbReference>
<dbReference type="Pfam" id="PF02374">
    <property type="entry name" value="ArsA_ATPase"/>
    <property type="match status" value="1"/>
</dbReference>
<evidence type="ECO:0000256" key="4">
    <source>
        <dbReference type="ARBA" id="ARBA00022849"/>
    </source>
</evidence>
<gene>
    <name evidence="11" type="ORF">C1877_12285</name>
</gene>
<evidence type="ECO:0000256" key="5">
    <source>
        <dbReference type="ARBA" id="ARBA00022967"/>
    </source>
</evidence>
<reference evidence="11 12" key="1">
    <citation type="journal article" date="2018" name="Elife">
        <title>Discovery and characterization of a prevalent human gut bacterial enzyme sufficient for the inactivation of a family of plant toxins.</title>
        <authorList>
            <person name="Koppel N."/>
            <person name="Bisanz J.E."/>
            <person name="Pandelia M.E."/>
            <person name="Turnbaugh P.J."/>
            <person name="Balskus E.P."/>
        </authorList>
    </citation>
    <scope>NUCLEOTIDE SEQUENCE [LARGE SCALE GENOMIC DNA]</scope>
    <source>
        <strain evidence="11 12">3C</strain>
    </source>
</reference>
<name>A0A369LYC8_9ACTN</name>
<evidence type="ECO:0000256" key="1">
    <source>
        <dbReference type="ARBA" id="ARBA00011040"/>
    </source>
</evidence>
<dbReference type="Proteomes" id="UP000254000">
    <property type="component" value="Unassembled WGS sequence"/>
</dbReference>
<dbReference type="GO" id="GO:0005524">
    <property type="term" value="F:ATP binding"/>
    <property type="evidence" value="ECO:0007669"/>
    <property type="project" value="UniProtKB-KW"/>
</dbReference>
<dbReference type="InterPro" id="IPR025723">
    <property type="entry name" value="ArsA/GET3_ATPase-like"/>
</dbReference>
<dbReference type="SUPFAM" id="SSF52540">
    <property type="entry name" value="P-loop containing nucleoside triphosphate hydrolases"/>
    <property type="match status" value="1"/>
</dbReference>
<dbReference type="InterPro" id="IPR040612">
    <property type="entry name" value="ArsA_HSP20-like"/>
</dbReference>
<keyword evidence="3" id="KW-0067">ATP-binding</keyword>
<comment type="similarity">
    <text evidence="1">Belongs to the arsA ATPase family.</text>
</comment>
<evidence type="ECO:0000256" key="3">
    <source>
        <dbReference type="ARBA" id="ARBA00022840"/>
    </source>
</evidence>
<dbReference type="PANTHER" id="PTHR10803:SF3">
    <property type="entry name" value="ATPASE GET3"/>
    <property type="match status" value="1"/>
</dbReference>
<keyword evidence="5" id="KW-1278">Translocase</keyword>
<evidence type="ECO:0000313" key="11">
    <source>
        <dbReference type="EMBL" id="RDB63629.1"/>
    </source>
</evidence>
<dbReference type="PANTHER" id="PTHR10803">
    <property type="entry name" value="ARSENICAL PUMP-DRIVING ATPASE ARSENITE-TRANSLOCATING ATPASE"/>
    <property type="match status" value="1"/>
</dbReference>
<dbReference type="EC" id="7.3.2.7" evidence="8"/>
<dbReference type="InterPro" id="IPR008978">
    <property type="entry name" value="HSP20-like_chaperone"/>
</dbReference>
<dbReference type="GO" id="GO:0016887">
    <property type="term" value="F:ATP hydrolysis activity"/>
    <property type="evidence" value="ECO:0007669"/>
    <property type="project" value="InterPro"/>
</dbReference>
<keyword evidence="12" id="KW-1185">Reference proteome</keyword>
<dbReference type="NCBIfam" id="TIGR00345">
    <property type="entry name" value="GET3_arsA_TRC40"/>
    <property type="match status" value="1"/>
</dbReference>
<evidence type="ECO:0000259" key="10">
    <source>
        <dbReference type="Pfam" id="PF17886"/>
    </source>
</evidence>
<evidence type="ECO:0000313" key="12">
    <source>
        <dbReference type="Proteomes" id="UP000254000"/>
    </source>
</evidence>
<evidence type="ECO:0000256" key="8">
    <source>
        <dbReference type="ARBA" id="ARBA00066752"/>
    </source>
</evidence>
<evidence type="ECO:0000259" key="9">
    <source>
        <dbReference type="Pfam" id="PF02374"/>
    </source>
</evidence>
<evidence type="ECO:0000256" key="6">
    <source>
        <dbReference type="ARBA" id="ARBA00052296"/>
    </source>
</evidence>
<dbReference type="CDD" id="cd02035">
    <property type="entry name" value="ArsA"/>
    <property type="match status" value="1"/>
</dbReference>
<organism evidence="11 12">
    <name type="scientific">Gordonibacter pamelaeae</name>
    <dbReference type="NCBI Taxonomy" id="471189"/>
    <lineage>
        <taxon>Bacteria</taxon>
        <taxon>Bacillati</taxon>
        <taxon>Actinomycetota</taxon>
        <taxon>Coriobacteriia</taxon>
        <taxon>Eggerthellales</taxon>
        <taxon>Eggerthellaceae</taxon>
        <taxon>Gordonibacter</taxon>
    </lineage>
</organism>
<comment type="function">
    <text evidence="7">Anion-transporting ATPase. Catalyzes the extrusion of arsenite.</text>
</comment>
<feature type="domain" description="ArsA/GET3 Anion-transporting ATPase-like" evidence="9">
    <location>
        <begin position="1"/>
        <end position="304"/>
    </location>
</feature>
<dbReference type="Gene3D" id="3.40.50.300">
    <property type="entry name" value="P-loop containing nucleotide triphosphate hydrolases"/>
    <property type="match status" value="1"/>
</dbReference>
<dbReference type="FunFam" id="3.40.50.300:FF:001801">
    <property type="entry name" value="Putative arsenical pump-driving ATPase"/>
    <property type="match status" value="1"/>
</dbReference>
<accession>A0A369LYC8</accession>
<dbReference type="OrthoDB" id="9780677at2"/>
<dbReference type="EMBL" id="PPTS01000007">
    <property type="protein sequence ID" value="RDB63629.1"/>
    <property type="molecule type" value="Genomic_DNA"/>
</dbReference>
<dbReference type="GO" id="GO:0015446">
    <property type="term" value="F:ATPase-coupled arsenite transmembrane transporter activity"/>
    <property type="evidence" value="ECO:0007669"/>
    <property type="project" value="UniProtKB-EC"/>
</dbReference>
<evidence type="ECO:0000256" key="7">
    <source>
        <dbReference type="ARBA" id="ARBA00059736"/>
    </source>
</evidence>
<dbReference type="GeneID" id="78360471"/>
<protein>
    <recommendedName>
        <fullName evidence="8">arsenite-transporting ATPase</fullName>
        <ecNumber evidence="8">7.3.2.7</ecNumber>
    </recommendedName>
</protein>
<proteinExistence type="inferred from homology"/>
<keyword evidence="4" id="KW-0059">Arsenical resistance</keyword>
<dbReference type="AlphaFoldDB" id="A0A369LYC8"/>
<dbReference type="InterPro" id="IPR027417">
    <property type="entry name" value="P-loop_NTPase"/>
</dbReference>
<dbReference type="InterPro" id="IPR016300">
    <property type="entry name" value="ATPase_ArsA/GET3"/>
</dbReference>
<comment type="catalytic activity">
    <reaction evidence="6">
        <text>arsenite(in) + ATP + H2O = arsenite(out) + ADP + phosphate + H(+)</text>
        <dbReference type="Rhea" id="RHEA:11348"/>
        <dbReference type="ChEBI" id="CHEBI:15377"/>
        <dbReference type="ChEBI" id="CHEBI:15378"/>
        <dbReference type="ChEBI" id="CHEBI:29242"/>
        <dbReference type="ChEBI" id="CHEBI:30616"/>
        <dbReference type="ChEBI" id="CHEBI:43474"/>
        <dbReference type="ChEBI" id="CHEBI:456216"/>
        <dbReference type="EC" id="7.3.2.7"/>
    </reaction>
</comment>
<dbReference type="Gene3D" id="2.60.40.790">
    <property type="match status" value="1"/>
</dbReference>